<reference evidence="2 3" key="2">
    <citation type="journal article" date="2012" name="Stand. Genomic Sci.">
        <title>Complete genome sequence of the moderately thermophilic mineral-sulfide-oxidizing firmicute Sulfobacillus acidophilus type strain (NAL(T)).</title>
        <authorList>
            <person name="Anderson I."/>
            <person name="Chertkov O."/>
            <person name="Chen A."/>
            <person name="Saunders E."/>
            <person name="Lapidus A."/>
            <person name="Nolan M."/>
            <person name="Lucas S."/>
            <person name="Hammon N."/>
            <person name="Deshpande S."/>
            <person name="Cheng J.F."/>
            <person name="Han C."/>
            <person name="Tapia R."/>
            <person name="Goodwin L.A."/>
            <person name="Pitluck S."/>
            <person name="Liolios K."/>
            <person name="Pagani I."/>
            <person name="Ivanova N."/>
            <person name="Mikhailova N."/>
            <person name="Pati A."/>
            <person name="Palaniappan K."/>
            <person name="Land M."/>
            <person name="Pan C."/>
            <person name="Rohde M."/>
            <person name="Pukall R."/>
            <person name="Goker M."/>
            <person name="Detter J.C."/>
            <person name="Woyke T."/>
            <person name="Bristow J."/>
            <person name="Eisen J.A."/>
            <person name="Markowitz V."/>
            <person name="Hugenholtz P."/>
            <person name="Kyrpides N.C."/>
            <person name="Klenk H.P."/>
            <person name="Mavromatis K."/>
        </authorList>
    </citation>
    <scope>NUCLEOTIDE SEQUENCE [LARGE SCALE GENOMIC DNA]</scope>
    <source>
        <strain evidence="3">ATCC 700253 / DSM 10332 / NAL</strain>
    </source>
</reference>
<organism evidence="2 3">
    <name type="scientific">Sulfobacillus acidophilus (strain ATCC 700253 / DSM 10332 / NAL)</name>
    <dbReference type="NCBI Taxonomy" id="679936"/>
    <lineage>
        <taxon>Bacteria</taxon>
        <taxon>Bacillati</taxon>
        <taxon>Bacillota</taxon>
        <taxon>Clostridia</taxon>
        <taxon>Eubacteriales</taxon>
        <taxon>Clostridiales Family XVII. Incertae Sedis</taxon>
        <taxon>Sulfobacillus</taxon>
    </lineage>
</organism>
<evidence type="ECO:0000256" key="1">
    <source>
        <dbReference type="SAM" id="Phobius"/>
    </source>
</evidence>
<keyword evidence="3" id="KW-1185">Reference proteome</keyword>
<gene>
    <name evidence="2" type="ordered locus">Sulac_2071</name>
</gene>
<reference evidence="3" key="1">
    <citation type="submission" date="2011-12" db="EMBL/GenBank/DDBJ databases">
        <title>The complete genome of chromosome of Sulfobacillus acidophilus DSM 10332.</title>
        <authorList>
            <person name="Lucas S."/>
            <person name="Han J."/>
            <person name="Lapidus A."/>
            <person name="Bruce D."/>
            <person name="Goodwin L."/>
            <person name="Pitluck S."/>
            <person name="Peters L."/>
            <person name="Kyrpides N."/>
            <person name="Mavromatis K."/>
            <person name="Ivanova N."/>
            <person name="Mikhailova N."/>
            <person name="Chertkov O."/>
            <person name="Saunders E."/>
            <person name="Detter J.C."/>
            <person name="Tapia R."/>
            <person name="Han C."/>
            <person name="Land M."/>
            <person name="Hauser L."/>
            <person name="Markowitz V."/>
            <person name="Cheng J.-F."/>
            <person name="Hugenholtz P."/>
            <person name="Woyke T."/>
            <person name="Wu D."/>
            <person name="Pukall R."/>
            <person name="Gehrich-Schroeter G."/>
            <person name="Schneider S."/>
            <person name="Klenk H.-P."/>
            <person name="Eisen J.A."/>
        </authorList>
    </citation>
    <scope>NUCLEOTIDE SEQUENCE [LARGE SCALE GENOMIC DNA]</scope>
    <source>
        <strain evidence="3">ATCC 700253 / DSM 10332 / NAL</strain>
    </source>
</reference>
<proteinExistence type="predicted"/>
<sequence length="85" mass="9358">MGRTLAGVGIVINLFVPGVGTLIMGKWLSGLVQLGLLFMVWLLRLVSFGFLDMVLWPVTGAVWLWALGGGILTYIDRSLSRRDPR</sequence>
<keyword evidence="1" id="KW-0472">Membrane</keyword>
<keyword evidence="1" id="KW-1133">Transmembrane helix</keyword>
<dbReference type="KEGG" id="sap:Sulac_2071"/>
<name>G8TSU6_SULAD</name>
<dbReference type="PATRIC" id="fig|679936.5.peg.2136"/>
<dbReference type="HOGENOM" id="CLU_2511441_0_0_9"/>
<protein>
    <submittedName>
        <fullName evidence="2">Uncharacterized protein</fullName>
    </submittedName>
</protein>
<dbReference type="EMBL" id="CP003179">
    <property type="protein sequence ID" value="AEW05561.1"/>
    <property type="molecule type" value="Genomic_DNA"/>
</dbReference>
<dbReference type="AlphaFoldDB" id="G8TSU6"/>
<feature type="transmembrane region" description="Helical" evidence="1">
    <location>
        <begin position="6"/>
        <end position="24"/>
    </location>
</feature>
<evidence type="ECO:0000313" key="3">
    <source>
        <dbReference type="Proteomes" id="UP000005439"/>
    </source>
</evidence>
<keyword evidence="1" id="KW-0812">Transmembrane</keyword>
<dbReference type="Proteomes" id="UP000005439">
    <property type="component" value="Chromosome"/>
</dbReference>
<evidence type="ECO:0000313" key="2">
    <source>
        <dbReference type="EMBL" id="AEW05561.1"/>
    </source>
</evidence>
<feature type="transmembrane region" description="Helical" evidence="1">
    <location>
        <begin position="54"/>
        <end position="75"/>
    </location>
</feature>
<accession>G8TSU6</accession>